<gene>
    <name evidence="5" type="ORF">ABT188_13360</name>
</gene>
<evidence type="ECO:0000313" key="6">
    <source>
        <dbReference type="Proteomes" id="UP001496720"/>
    </source>
</evidence>
<proteinExistence type="predicted"/>
<keyword evidence="3" id="KW-0446">Lipid-binding</keyword>
<dbReference type="Pfam" id="PF05719">
    <property type="entry name" value="GPP34"/>
    <property type="match status" value="1"/>
</dbReference>
<dbReference type="InterPro" id="IPR008628">
    <property type="entry name" value="GPP34-like"/>
</dbReference>
<comment type="subcellular location">
    <subcellularLocation>
        <location evidence="1">Golgi apparatus membrane</location>
        <topology evidence="1">Peripheral membrane protein</topology>
        <orientation evidence="1">Cytoplasmic side</orientation>
    </subcellularLocation>
</comment>
<sequence>MSTARELTLITLALPPDRAVEQGDLSLALAGAEAADLLADGRLALDGDRLVPGEGAASNAPLLEEAFAALVRLQPRETVEQWLWRRGEGLAEAYAADLHRAGLLVRPHGRGLRLSAPVEPADSPEYRHARERLASGDPVLTGLMVLLTAGEATPETDGALLAPDDAVNTVLAAVGDAVTDLEAARLRRDVEEAAFDNIWRA</sequence>
<keyword evidence="6" id="KW-1185">Reference proteome</keyword>
<evidence type="ECO:0000313" key="5">
    <source>
        <dbReference type="EMBL" id="MER6165541.1"/>
    </source>
</evidence>
<evidence type="ECO:0000256" key="1">
    <source>
        <dbReference type="ARBA" id="ARBA00004255"/>
    </source>
</evidence>
<dbReference type="Gene3D" id="1.10.3630.10">
    <property type="entry name" value="yeast vps74-n-term truncation variant domain like"/>
    <property type="match status" value="1"/>
</dbReference>
<reference evidence="5 6" key="1">
    <citation type="submission" date="2024-06" db="EMBL/GenBank/DDBJ databases">
        <title>The Natural Products Discovery Center: Release of the First 8490 Sequenced Strains for Exploring Actinobacteria Biosynthetic Diversity.</title>
        <authorList>
            <person name="Kalkreuter E."/>
            <person name="Kautsar S.A."/>
            <person name="Yang D."/>
            <person name="Bader C.D."/>
            <person name="Teijaro C.N."/>
            <person name="Fluegel L."/>
            <person name="Davis C.M."/>
            <person name="Simpson J.R."/>
            <person name="Lauterbach L."/>
            <person name="Steele A.D."/>
            <person name="Gui C."/>
            <person name="Meng S."/>
            <person name="Li G."/>
            <person name="Viehrig K."/>
            <person name="Ye F."/>
            <person name="Su P."/>
            <person name="Kiefer A.F."/>
            <person name="Nichols A."/>
            <person name="Cepeda A.J."/>
            <person name="Yan W."/>
            <person name="Fan B."/>
            <person name="Jiang Y."/>
            <person name="Adhikari A."/>
            <person name="Zheng C.-J."/>
            <person name="Schuster L."/>
            <person name="Cowan T.M."/>
            <person name="Smanski M.J."/>
            <person name="Chevrette M.G."/>
            <person name="De Carvalho L.P.S."/>
            <person name="Shen B."/>
        </authorList>
    </citation>
    <scope>NUCLEOTIDE SEQUENCE [LARGE SCALE GENOMIC DNA]</scope>
    <source>
        <strain evidence="5 6">NPDC001615</strain>
    </source>
</reference>
<name>A0ABV1SUX9_9ACTN</name>
<dbReference type="Proteomes" id="UP001496720">
    <property type="component" value="Unassembled WGS sequence"/>
</dbReference>
<keyword evidence="4" id="KW-0472">Membrane</keyword>
<evidence type="ECO:0000256" key="4">
    <source>
        <dbReference type="ARBA" id="ARBA00023136"/>
    </source>
</evidence>
<organism evidence="5 6">
    <name type="scientific">Streptomyces violaceorubidus</name>
    <dbReference type="NCBI Taxonomy" id="284042"/>
    <lineage>
        <taxon>Bacteria</taxon>
        <taxon>Bacillati</taxon>
        <taxon>Actinomycetota</taxon>
        <taxon>Actinomycetes</taxon>
        <taxon>Kitasatosporales</taxon>
        <taxon>Streptomycetaceae</taxon>
        <taxon>Streptomyces</taxon>
    </lineage>
</organism>
<dbReference type="InterPro" id="IPR038261">
    <property type="entry name" value="GPP34-like_sf"/>
</dbReference>
<comment type="caution">
    <text evidence="5">The sequence shown here is derived from an EMBL/GenBank/DDBJ whole genome shotgun (WGS) entry which is preliminary data.</text>
</comment>
<dbReference type="RefSeq" id="WP_352147330.1">
    <property type="nucleotide sequence ID" value="NZ_JBEOZY010000010.1"/>
</dbReference>
<dbReference type="EMBL" id="JBEOZY010000010">
    <property type="protein sequence ID" value="MER6165541.1"/>
    <property type="molecule type" value="Genomic_DNA"/>
</dbReference>
<accession>A0ABV1SUX9</accession>
<protein>
    <submittedName>
        <fullName evidence="5">GPP34 family phosphoprotein</fullName>
    </submittedName>
</protein>
<evidence type="ECO:0000256" key="2">
    <source>
        <dbReference type="ARBA" id="ARBA00023034"/>
    </source>
</evidence>
<evidence type="ECO:0000256" key="3">
    <source>
        <dbReference type="ARBA" id="ARBA00023121"/>
    </source>
</evidence>
<keyword evidence="2" id="KW-0333">Golgi apparatus</keyword>